<dbReference type="PANTHER" id="PTHR13151:SF2">
    <property type="entry name" value="COREPRESSOR INTERACTING WITH RBPJ 1"/>
    <property type="match status" value="1"/>
</dbReference>
<feature type="compositionally biased region" description="Acidic residues" evidence="1">
    <location>
        <begin position="338"/>
        <end position="348"/>
    </location>
</feature>
<proteinExistence type="predicted"/>
<reference evidence="3" key="1">
    <citation type="submission" date="2014-05" db="EMBL/GenBank/DDBJ databases">
        <title>The transcriptome of the halophilic microalga Tetraselmis sp. GSL018 isolated from the Great Salt Lake, Utah.</title>
        <authorList>
            <person name="Jinkerson R.E."/>
            <person name="D'Adamo S."/>
            <person name="Posewitz M.C."/>
        </authorList>
    </citation>
    <scope>NUCLEOTIDE SEQUENCE</scope>
    <source>
        <strain evidence="3">GSL018</strain>
    </source>
</reference>
<name>A0A061R6F1_9CHLO</name>
<sequence>MSWREPARGVLAGIRADAKKAKETGETYQPNGTGVAWSHNFLNQKPWHPLSYRNQKRKFEAEEKALHAAKTNQEAQREFEEEQTRLHNMSFLREEDRNRYKELQSVSFMYAKPPGMDAALQKEKQSTEEKPDEGRQPAADASSKDRARRPSNAPRLDVGALLAAKDALAAQQRLELKCSGYRSPTRGSYDAKAANQQFVFGASSEEEDAGEEIAEGDEGDRSAGTLGCPTGAAASELDAAFSSIGGTEDLERLVADLPDKERRRVLRAYAEWRVAFEDKQRAAATAFLKESGYTDHKKSKRSKDGKKHKEQKKRHKQKKPKKGRESEKEPRSRKREDEQEETASSESD</sequence>
<evidence type="ECO:0000256" key="1">
    <source>
        <dbReference type="SAM" id="MobiDB-lite"/>
    </source>
</evidence>
<feature type="domain" description="CBF1-interacting co-repressor CIR N-terminal" evidence="2">
    <location>
        <begin position="46"/>
        <end position="82"/>
    </location>
</feature>
<dbReference type="Pfam" id="PF10197">
    <property type="entry name" value="Cir_N"/>
    <property type="match status" value="1"/>
</dbReference>
<accession>A0A061R6F1</accession>
<feature type="compositionally biased region" description="Acidic residues" evidence="1">
    <location>
        <begin position="204"/>
        <end position="218"/>
    </location>
</feature>
<feature type="compositionally biased region" description="Basic and acidic residues" evidence="1">
    <location>
        <begin position="75"/>
        <end position="85"/>
    </location>
</feature>
<feature type="region of interest" description="Disordered" evidence="1">
    <location>
        <begin position="63"/>
        <end position="93"/>
    </location>
</feature>
<dbReference type="SMART" id="SM01083">
    <property type="entry name" value="Cir_N"/>
    <property type="match status" value="1"/>
</dbReference>
<feature type="region of interest" description="Disordered" evidence="1">
    <location>
        <begin position="111"/>
        <end position="158"/>
    </location>
</feature>
<gene>
    <name evidence="3" type="ORF">TSPGSL018_8591</name>
</gene>
<feature type="compositionally biased region" description="Basic and acidic residues" evidence="1">
    <location>
        <begin position="120"/>
        <end position="135"/>
    </location>
</feature>
<feature type="compositionally biased region" description="Basic residues" evidence="1">
    <location>
        <begin position="297"/>
        <end position="322"/>
    </location>
</feature>
<dbReference type="EMBL" id="GBEZ01017887">
    <property type="protein sequence ID" value="JAC68492.1"/>
    <property type="molecule type" value="Transcribed_RNA"/>
</dbReference>
<dbReference type="InterPro" id="IPR040014">
    <property type="entry name" value="CIR1"/>
</dbReference>
<protein>
    <submittedName>
        <fullName evidence="3">Zinc finger cchc domain-containing protein</fullName>
    </submittedName>
</protein>
<evidence type="ECO:0000313" key="3">
    <source>
        <dbReference type="EMBL" id="JAC68492.1"/>
    </source>
</evidence>
<feature type="region of interest" description="Disordered" evidence="1">
    <location>
        <begin position="287"/>
        <end position="348"/>
    </location>
</feature>
<dbReference type="GO" id="GO:0003714">
    <property type="term" value="F:transcription corepressor activity"/>
    <property type="evidence" value="ECO:0007669"/>
    <property type="project" value="InterPro"/>
</dbReference>
<dbReference type="PANTHER" id="PTHR13151">
    <property type="entry name" value="CBF1 INTERACTING COREPRESSOR CIR"/>
    <property type="match status" value="1"/>
</dbReference>
<dbReference type="AlphaFoldDB" id="A0A061R6F1"/>
<evidence type="ECO:0000259" key="2">
    <source>
        <dbReference type="SMART" id="SM01083"/>
    </source>
</evidence>
<organism evidence="3">
    <name type="scientific">Tetraselmis sp. GSL018</name>
    <dbReference type="NCBI Taxonomy" id="582737"/>
    <lineage>
        <taxon>Eukaryota</taxon>
        <taxon>Viridiplantae</taxon>
        <taxon>Chlorophyta</taxon>
        <taxon>core chlorophytes</taxon>
        <taxon>Chlorodendrophyceae</taxon>
        <taxon>Chlorodendrales</taxon>
        <taxon>Chlorodendraceae</taxon>
        <taxon>Tetraselmis</taxon>
    </lineage>
</organism>
<feature type="region of interest" description="Disordered" evidence="1">
    <location>
        <begin position="202"/>
        <end position="231"/>
    </location>
</feature>
<dbReference type="GO" id="GO:0005634">
    <property type="term" value="C:nucleus"/>
    <property type="evidence" value="ECO:0007669"/>
    <property type="project" value="TreeGrafter"/>
</dbReference>
<feature type="compositionally biased region" description="Basic and acidic residues" evidence="1">
    <location>
        <begin position="323"/>
        <end position="337"/>
    </location>
</feature>
<dbReference type="InterPro" id="IPR019339">
    <property type="entry name" value="CIR_N_dom"/>
</dbReference>